<gene>
    <name evidence="2" type="ordered locus">Desac_0685</name>
</gene>
<name>F2NGF3_DESAR</name>
<dbReference type="GO" id="GO:0009303">
    <property type="term" value="P:rRNA transcription"/>
    <property type="evidence" value="ECO:0007669"/>
    <property type="project" value="TreeGrafter"/>
</dbReference>
<dbReference type="EMBL" id="CP002629">
    <property type="protein sequence ID" value="AEB08566.1"/>
    <property type="molecule type" value="Genomic_DNA"/>
</dbReference>
<reference evidence="3" key="2">
    <citation type="submission" date="2011-03" db="EMBL/GenBank/DDBJ databases">
        <title>The complete genome of Desulfobacca acetoxidans DSM 11109.</title>
        <authorList>
            <consortium name="US DOE Joint Genome Institute (JGI-PGF)"/>
            <person name="Lucas S."/>
            <person name="Copeland A."/>
            <person name="Lapidus A."/>
            <person name="Bruce D."/>
            <person name="Goodwin L."/>
            <person name="Pitluck S."/>
            <person name="Peters L."/>
            <person name="Kyrpides N."/>
            <person name="Mavromatis K."/>
            <person name="Ivanova N."/>
            <person name="Ovchinnikova G."/>
            <person name="Teshima H."/>
            <person name="Detter J.C."/>
            <person name="Han C."/>
            <person name="Land M."/>
            <person name="Hauser L."/>
            <person name="Markowitz V."/>
            <person name="Cheng J.-F."/>
            <person name="Hugenholtz P."/>
            <person name="Woyke T."/>
            <person name="Wu D."/>
            <person name="Spring S."/>
            <person name="Schueler E."/>
            <person name="Brambilla E."/>
            <person name="Klenk H.-P."/>
            <person name="Eisen J.A."/>
        </authorList>
    </citation>
    <scope>NUCLEOTIDE SEQUENCE [LARGE SCALE GENOMIC DNA]</scope>
    <source>
        <strain evidence="3">ATCC 700848 / DSM 11109 / ASRB2</strain>
    </source>
</reference>
<dbReference type="Gene3D" id="1.20.58.1290">
    <property type="entry name" value="CarD-like, C-terminal domain"/>
    <property type="match status" value="1"/>
</dbReference>
<dbReference type="PANTHER" id="PTHR38447:SF1">
    <property type="entry name" value="RNA POLYMERASE-BINDING TRANSCRIPTION FACTOR CARD"/>
    <property type="match status" value="1"/>
</dbReference>
<dbReference type="Gene3D" id="2.40.10.170">
    <property type="match status" value="1"/>
</dbReference>
<dbReference type="SMART" id="SM01058">
    <property type="entry name" value="CarD_TRCF"/>
    <property type="match status" value="1"/>
</dbReference>
<proteinExistence type="predicted"/>
<sequence>MFQLGDLAVYPAHGVGVIESIEDKEISGNHQTFYIMRILDNNMIIMIPTHNASNVGLRGIIDGQAVTTIYEILAKKDRVVEHQTWNRRYRDYMEKIKTGSLFHVAEVLRDLTLLKLDKDLSFGERKMLDTAKNLLVKELSIAEKKEEDKIEQKINSLLELTAMEQVALA</sequence>
<evidence type="ECO:0000313" key="3">
    <source>
        <dbReference type="Proteomes" id="UP000000483"/>
    </source>
</evidence>
<dbReference type="InterPro" id="IPR042215">
    <property type="entry name" value="CarD-like_C"/>
</dbReference>
<organism evidence="2 3">
    <name type="scientific">Desulfobacca acetoxidans (strain ATCC 700848 / DSM 11109 / ASRB2)</name>
    <dbReference type="NCBI Taxonomy" id="880072"/>
    <lineage>
        <taxon>Bacteria</taxon>
        <taxon>Pseudomonadati</taxon>
        <taxon>Thermodesulfobacteriota</taxon>
        <taxon>Desulfobaccia</taxon>
        <taxon>Desulfobaccales</taxon>
        <taxon>Desulfobaccaceae</taxon>
        <taxon>Desulfobacca</taxon>
    </lineage>
</organism>
<dbReference type="PANTHER" id="PTHR38447">
    <property type="entry name" value="TRANSCRIPTION FACTOR YDEB-RELATED"/>
    <property type="match status" value="1"/>
</dbReference>
<dbReference type="Pfam" id="PF02559">
    <property type="entry name" value="CarD_TRCF_RID"/>
    <property type="match status" value="1"/>
</dbReference>
<dbReference type="AlphaFoldDB" id="F2NGF3"/>
<dbReference type="KEGG" id="dao:Desac_0685"/>
<dbReference type="HOGENOM" id="CLU_048259_1_1_7"/>
<dbReference type="InterPro" id="IPR003711">
    <property type="entry name" value="CarD-like/TRCF_RID"/>
</dbReference>
<evidence type="ECO:0000259" key="1">
    <source>
        <dbReference type="SMART" id="SM01058"/>
    </source>
</evidence>
<reference evidence="2 3" key="1">
    <citation type="journal article" date="2011" name="Stand. Genomic Sci.">
        <title>Complete genome sequence of the acetate-degrading sulfate reducer Desulfobacca acetoxidans type strain (ASRB2).</title>
        <authorList>
            <person name="Goker M."/>
            <person name="Teshima H."/>
            <person name="Lapidus A."/>
            <person name="Nolan M."/>
            <person name="Lucas S."/>
            <person name="Hammon N."/>
            <person name="Deshpande S."/>
            <person name="Cheng J.F."/>
            <person name="Tapia R."/>
            <person name="Han C."/>
            <person name="Goodwin L."/>
            <person name="Pitluck S."/>
            <person name="Huntemann M."/>
            <person name="Liolios K."/>
            <person name="Ivanova N."/>
            <person name="Pagani I."/>
            <person name="Mavromatis K."/>
            <person name="Ovchinikova G."/>
            <person name="Pati A."/>
            <person name="Chen A."/>
            <person name="Palaniappan K."/>
            <person name="Land M."/>
            <person name="Hauser L."/>
            <person name="Brambilla E.M."/>
            <person name="Rohde M."/>
            <person name="Spring S."/>
            <person name="Detter J.C."/>
            <person name="Woyke T."/>
            <person name="Bristow J."/>
            <person name="Eisen J.A."/>
            <person name="Markowitz V."/>
            <person name="Hugenholtz P."/>
            <person name="Kyrpides N.C."/>
            <person name="Klenk H.P."/>
        </authorList>
    </citation>
    <scope>NUCLEOTIDE SEQUENCE [LARGE SCALE GENOMIC DNA]</scope>
    <source>
        <strain evidence="3">ATCC 700848 / DSM 11109 / ASRB2</strain>
    </source>
</reference>
<accession>F2NGF3</accession>
<evidence type="ECO:0000313" key="2">
    <source>
        <dbReference type="EMBL" id="AEB08566.1"/>
    </source>
</evidence>
<keyword evidence="3" id="KW-1185">Reference proteome</keyword>
<dbReference type="InterPro" id="IPR052531">
    <property type="entry name" value="CarD-like_regulator"/>
</dbReference>
<dbReference type="InterPro" id="IPR048792">
    <property type="entry name" value="CarD_C"/>
</dbReference>
<dbReference type="OrthoDB" id="9786074at2"/>
<feature type="domain" description="CarD-like/TRCF RNAP-interacting" evidence="1">
    <location>
        <begin position="1"/>
        <end position="112"/>
    </location>
</feature>
<dbReference type="RefSeq" id="WP_013705679.1">
    <property type="nucleotide sequence ID" value="NC_015388.1"/>
</dbReference>
<dbReference type="Pfam" id="PF21095">
    <property type="entry name" value="CarD_C"/>
    <property type="match status" value="1"/>
</dbReference>
<dbReference type="SUPFAM" id="SSF141259">
    <property type="entry name" value="CarD-like"/>
    <property type="match status" value="1"/>
</dbReference>
<dbReference type="eggNOG" id="COG1329">
    <property type="taxonomic scope" value="Bacteria"/>
</dbReference>
<dbReference type="STRING" id="880072.Desac_0685"/>
<protein>
    <submittedName>
        <fullName evidence="2">Transcriptional regulator, CarD family</fullName>
    </submittedName>
</protein>
<dbReference type="InterPro" id="IPR036101">
    <property type="entry name" value="CarD-like/TRCF_RID_sf"/>
</dbReference>
<dbReference type="Proteomes" id="UP000000483">
    <property type="component" value="Chromosome"/>
</dbReference>